<sequence length="105" mass="12250">MGLESEMPEERLIVELGDENLNNLQFPTLNSLRKEFDLKCHKKALTSIQIYSDQERITTLAELNTKLKALPDGGFLYKQLVQINKDLGVNVSKFWLYFFRLDQEL</sequence>
<dbReference type="EMBL" id="JAGQLJ010000040">
    <property type="protein sequence ID" value="MCA9380989.1"/>
    <property type="molecule type" value="Genomic_DNA"/>
</dbReference>
<comment type="caution">
    <text evidence="1">The sequence shown here is derived from an EMBL/GenBank/DDBJ whole genome shotgun (WGS) entry which is preliminary data.</text>
</comment>
<protein>
    <submittedName>
        <fullName evidence="1">Uncharacterized protein</fullName>
    </submittedName>
</protein>
<proteinExistence type="predicted"/>
<name>A0A955L159_9BACT</name>
<dbReference type="AlphaFoldDB" id="A0A955L159"/>
<accession>A0A955L159</accession>
<gene>
    <name evidence="1" type="ORF">KC678_01885</name>
</gene>
<evidence type="ECO:0000313" key="1">
    <source>
        <dbReference type="EMBL" id="MCA9380989.1"/>
    </source>
</evidence>
<organism evidence="1 2">
    <name type="scientific">Candidatus Dojkabacteria bacterium</name>
    <dbReference type="NCBI Taxonomy" id="2099670"/>
    <lineage>
        <taxon>Bacteria</taxon>
        <taxon>Candidatus Dojkabacteria</taxon>
    </lineage>
</organism>
<reference evidence="1" key="1">
    <citation type="submission" date="2020-04" db="EMBL/GenBank/DDBJ databases">
        <authorList>
            <person name="Zhang T."/>
        </authorList>
    </citation>
    <scope>NUCLEOTIDE SEQUENCE</scope>
    <source>
        <strain evidence="1">HKST-UBA13</strain>
    </source>
</reference>
<evidence type="ECO:0000313" key="2">
    <source>
        <dbReference type="Proteomes" id="UP000775877"/>
    </source>
</evidence>
<dbReference type="Proteomes" id="UP000775877">
    <property type="component" value="Unassembled WGS sequence"/>
</dbReference>
<reference evidence="1" key="2">
    <citation type="journal article" date="2021" name="Microbiome">
        <title>Successional dynamics and alternative stable states in a saline activated sludge microbial community over 9 years.</title>
        <authorList>
            <person name="Wang Y."/>
            <person name="Ye J."/>
            <person name="Ju F."/>
            <person name="Liu L."/>
            <person name="Boyd J.A."/>
            <person name="Deng Y."/>
            <person name="Parks D.H."/>
            <person name="Jiang X."/>
            <person name="Yin X."/>
            <person name="Woodcroft B.J."/>
            <person name="Tyson G.W."/>
            <person name="Hugenholtz P."/>
            <person name="Polz M.F."/>
            <person name="Zhang T."/>
        </authorList>
    </citation>
    <scope>NUCLEOTIDE SEQUENCE</scope>
    <source>
        <strain evidence="1">HKST-UBA13</strain>
    </source>
</reference>